<evidence type="ECO:0000313" key="2">
    <source>
        <dbReference type="Proteomes" id="UP001149165"/>
    </source>
</evidence>
<keyword evidence="2" id="KW-1185">Reference proteome</keyword>
<comment type="caution">
    <text evidence="1">The sequence shown here is derived from an EMBL/GenBank/DDBJ whole genome shotgun (WGS) entry which is preliminary data.</text>
</comment>
<dbReference type="OrthoDB" id="5379619at2759"/>
<name>A0A9W9GDG7_9EURO</name>
<organism evidence="1 2">
    <name type="scientific">Penicillium angulare</name>
    <dbReference type="NCBI Taxonomy" id="116970"/>
    <lineage>
        <taxon>Eukaryota</taxon>
        <taxon>Fungi</taxon>
        <taxon>Dikarya</taxon>
        <taxon>Ascomycota</taxon>
        <taxon>Pezizomycotina</taxon>
        <taxon>Eurotiomycetes</taxon>
        <taxon>Eurotiomycetidae</taxon>
        <taxon>Eurotiales</taxon>
        <taxon>Aspergillaceae</taxon>
        <taxon>Penicillium</taxon>
    </lineage>
</organism>
<dbReference type="Proteomes" id="UP001149165">
    <property type="component" value="Unassembled WGS sequence"/>
</dbReference>
<evidence type="ECO:0000313" key="1">
    <source>
        <dbReference type="EMBL" id="KAJ5116799.1"/>
    </source>
</evidence>
<reference evidence="1" key="2">
    <citation type="journal article" date="2023" name="IMA Fungus">
        <title>Comparative genomic study of the Penicillium genus elucidates a diverse pangenome and 15 lateral gene transfer events.</title>
        <authorList>
            <person name="Petersen C."/>
            <person name="Sorensen T."/>
            <person name="Nielsen M.R."/>
            <person name="Sondergaard T.E."/>
            <person name="Sorensen J.L."/>
            <person name="Fitzpatrick D.A."/>
            <person name="Frisvad J.C."/>
            <person name="Nielsen K.L."/>
        </authorList>
    </citation>
    <scope>NUCLEOTIDE SEQUENCE</scope>
    <source>
        <strain evidence="1">IBT 30069</strain>
    </source>
</reference>
<dbReference type="AlphaFoldDB" id="A0A9W9GDG7"/>
<reference evidence="1" key="1">
    <citation type="submission" date="2022-11" db="EMBL/GenBank/DDBJ databases">
        <authorList>
            <person name="Petersen C."/>
        </authorList>
    </citation>
    <scope>NUCLEOTIDE SEQUENCE</scope>
    <source>
        <strain evidence="1">IBT 30069</strain>
    </source>
</reference>
<accession>A0A9W9GDG7</accession>
<gene>
    <name evidence="1" type="ORF">N7456_001147</name>
</gene>
<sequence length="86" mass="9540">MAPNLAKSTLMLIRDMISSDELTISEMAAAAGCSKRAITRIQSNLRLFGSIKAPLSKLDSHGASLPLCWKLYASIYSKNRIYTFMR</sequence>
<dbReference type="EMBL" id="JAPQKH010000001">
    <property type="protein sequence ID" value="KAJ5116799.1"/>
    <property type="molecule type" value="Genomic_DNA"/>
</dbReference>
<proteinExistence type="predicted"/>
<protein>
    <submittedName>
        <fullName evidence="1">Uncharacterized protein</fullName>
    </submittedName>
</protein>